<dbReference type="Proteomes" id="UP000664417">
    <property type="component" value="Unassembled WGS sequence"/>
</dbReference>
<feature type="signal peptide" evidence="1">
    <location>
        <begin position="1"/>
        <end position="22"/>
    </location>
</feature>
<organism evidence="2 3">
    <name type="scientific">Acanthopleuribacter pedis</name>
    <dbReference type="NCBI Taxonomy" id="442870"/>
    <lineage>
        <taxon>Bacteria</taxon>
        <taxon>Pseudomonadati</taxon>
        <taxon>Acidobacteriota</taxon>
        <taxon>Holophagae</taxon>
        <taxon>Acanthopleuribacterales</taxon>
        <taxon>Acanthopleuribacteraceae</taxon>
        <taxon>Acanthopleuribacter</taxon>
    </lineage>
</organism>
<dbReference type="RefSeq" id="WP_207858587.1">
    <property type="nucleotide sequence ID" value="NZ_JAFREP010000007.1"/>
</dbReference>
<evidence type="ECO:0000313" key="3">
    <source>
        <dbReference type="Proteomes" id="UP000664417"/>
    </source>
</evidence>
<evidence type="ECO:0000256" key="1">
    <source>
        <dbReference type="SAM" id="SignalP"/>
    </source>
</evidence>
<protein>
    <submittedName>
        <fullName evidence="2">Uncharacterized protein</fullName>
    </submittedName>
</protein>
<comment type="caution">
    <text evidence="2">The sequence shown here is derived from an EMBL/GenBank/DDBJ whole genome shotgun (WGS) entry which is preliminary data.</text>
</comment>
<keyword evidence="1" id="KW-0732">Signal</keyword>
<evidence type="ECO:0000313" key="2">
    <source>
        <dbReference type="EMBL" id="MBO1318814.1"/>
    </source>
</evidence>
<reference evidence="2" key="1">
    <citation type="submission" date="2021-03" db="EMBL/GenBank/DDBJ databases">
        <authorList>
            <person name="Wang G."/>
        </authorList>
    </citation>
    <scope>NUCLEOTIDE SEQUENCE</scope>
    <source>
        <strain evidence="2">KCTC 12899</strain>
    </source>
</reference>
<dbReference type="EMBL" id="JAFREP010000007">
    <property type="protein sequence ID" value="MBO1318814.1"/>
    <property type="molecule type" value="Genomic_DNA"/>
</dbReference>
<dbReference type="AlphaFoldDB" id="A0A8J7Q8G6"/>
<keyword evidence="3" id="KW-1185">Reference proteome</keyword>
<feature type="chain" id="PRO_5035172019" evidence="1">
    <location>
        <begin position="23"/>
        <end position="79"/>
    </location>
</feature>
<proteinExistence type="predicted"/>
<name>A0A8J7Q8G6_9BACT</name>
<sequence>MFVALTSLLTALVTAPPTALPAAVSAESAPVSQTQAAVPNAVVSDPLGVPTTGIYYIMPEYWNPMGDQFFRYPFPRGKG</sequence>
<accession>A0A8J7Q8G6</accession>
<gene>
    <name evidence="2" type="ORF">J3U88_10100</name>
</gene>